<feature type="region of interest" description="Disordered" evidence="1">
    <location>
        <begin position="79"/>
        <end position="118"/>
    </location>
</feature>
<evidence type="ECO:0000313" key="4">
    <source>
        <dbReference type="Proteomes" id="UP001500457"/>
    </source>
</evidence>
<proteinExistence type="predicted"/>
<sequence>MVAAEFPEAHVDPAGPDPAEPPAPAALLDPDGAHVLGPPTVDSDADGRPDTAVVTEPDGLVLGTDLDGDARADVLTRIAPDGSATTTGPDGPDWDEGWVGEVPPAPTIDPVTGRWVRD</sequence>
<reference evidence="4" key="1">
    <citation type="journal article" date="2019" name="Int. J. Syst. Evol. Microbiol.">
        <title>The Global Catalogue of Microorganisms (GCM) 10K type strain sequencing project: providing services to taxonomists for standard genome sequencing and annotation.</title>
        <authorList>
            <consortium name="The Broad Institute Genomics Platform"/>
            <consortium name="The Broad Institute Genome Sequencing Center for Infectious Disease"/>
            <person name="Wu L."/>
            <person name="Ma J."/>
        </authorList>
    </citation>
    <scope>NUCLEOTIDE SEQUENCE [LARGE SCALE GENOMIC DNA]</scope>
    <source>
        <strain evidence="4">JCM 17983</strain>
    </source>
</reference>
<name>A0ABP9ESQ7_9PSEU</name>
<feature type="domain" description="DUF6802" evidence="2">
    <location>
        <begin position="28"/>
        <end position="83"/>
    </location>
</feature>
<dbReference type="Pfam" id="PF20615">
    <property type="entry name" value="DUF6802"/>
    <property type="match status" value="1"/>
</dbReference>
<organism evidence="3 4">
    <name type="scientific">Actinomycetospora straminea</name>
    <dbReference type="NCBI Taxonomy" id="663607"/>
    <lineage>
        <taxon>Bacteria</taxon>
        <taxon>Bacillati</taxon>
        <taxon>Actinomycetota</taxon>
        <taxon>Actinomycetes</taxon>
        <taxon>Pseudonocardiales</taxon>
        <taxon>Pseudonocardiaceae</taxon>
        <taxon>Actinomycetospora</taxon>
    </lineage>
</organism>
<evidence type="ECO:0000313" key="3">
    <source>
        <dbReference type="EMBL" id="GAA4884450.1"/>
    </source>
</evidence>
<dbReference type="InterPro" id="IPR046543">
    <property type="entry name" value="DUF6802"/>
</dbReference>
<dbReference type="EMBL" id="BAABHQ010000012">
    <property type="protein sequence ID" value="GAA4884450.1"/>
    <property type="molecule type" value="Genomic_DNA"/>
</dbReference>
<dbReference type="Proteomes" id="UP001500457">
    <property type="component" value="Unassembled WGS sequence"/>
</dbReference>
<feature type="region of interest" description="Disordered" evidence="1">
    <location>
        <begin position="1"/>
        <end position="66"/>
    </location>
</feature>
<evidence type="ECO:0000259" key="2">
    <source>
        <dbReference type="Pfam" id="PF20615"/>
    </source>
</evidence>
<dbReference type="RefSeq" id="WP_274232605.1">
    <property type="nucleotide sequence ID" value="NZ_BAABHQ010000012.1"/>
</dbReference>
<evidence type="ECO:0000256" key="1">
    <source>
        <dbReference type="SAM" id="MobiDB-lite"/>
    </source>
</evidence>
<accession>A0ABP9ESQ7</accession>
<gene>
    <name evidence="3" type="ORF">GCM10023203_40570</name>
</gene>
<keyword evidence="4" id="KW-1185">Reference proteome</keyword>
<feature type="compositionally biased region" description="Pro residues" evidence="1">
    <location>
        <begin position="15"/>
        <end position="24"/>
    </location>
</feature>
<protein>
    <recommendedName>
        <fullName evidence="2">DUF6802 domain-containing protein</fullName>
    </recommendedName>
</protein>
<comment type="caution">
    <text evidence="3">The sequence shown here is derived from an EMBL/GenBank/DDBJ whole genome shotgun (WGS) entry which is preliminary data.</text>
</comment>